<keyword evidence="2" id="KW-0808">Transferase</keyword>
<evidence type="ECO:0000256" key="5">
    <source>
        <dbReference type="ARBA" id="ARBA00022840"/>
    </source>
</evidence>
<keyword evidence="3" id="KW-0547">Nucleotide-binding</keyword>
<evidence type="ECO:0000313" key="7">
    <source>
        <dbReference type="EMBL" id="EDR00438.1"/>
    </source>
</evidence>
<dbReference type="GO" id="GO:0005634">
    <property type="term" value="C:nucleus"/>
    <property type="evidence" value="ECO:0007669"/>
    <property type="project" value="TreeGrafter"/>
</dbReference>
<dbReference type="InterPro" id="IPR011009">
    <property type="entry name" value="Kinase-like_dom_sf"/>
</dbReference>
<protein>
    <submittedName>
        <fullName evidence="7">Predicted protein</fullName>
    </submittedName>
</protein>
<dbReference type="InParanoid" id="B0DYH3"/>
<sequence>MLMIICEDLKSENILLSIPEPRASRISEYIQSEPVFIYGPPLELKSLDLPLVFSCSQPLPYFSLCESVEDISVRVMDYSEATPVDAPGREYFRQPSIIRAPEVTLRYPWTSAIDIWTVGCLVFELLTNLPLFGQDVHNYSHELHLQYMVEVLGPFPLEFLKDCEDRDKYFDEKGTLLHKISEFETSTLEVPLRELKVVDESEILGTAAFLRRCLTLDPKLRPSAQELLKDGWLS</sequence>
<dbReference type="Gene3D" id="1.10.510.10">
    <property type="entry name" value="Transferase(Phosphotransferase) domain 1"/>
    <property type="match status" value="1"/>
</dbReference>
<dbReference type="GO" id="GO:0043484">
    <property type="term" value="P:regulation of RNA splicing"/>
    <property type="evidence" value="ECO:0007669"/>
    <property type="project" value="TreeGrafter"/>
</dbReference>
<dbReference type="GeneID" id="6084613"/>
<gene>
    <name evidence="7" type="ORF">LACBIDRAFT_314401</name>
</gene>
<dbReference type="PROSITE" id="PS50011">
    <property type="entry name" value="PROTEIN_KINASE_DOM"/>
    <property type="match status" value="1"/>
</dbReference>
<keyword evidence="8" id="KW-1185">Reference proteome</keyword>
<evidence type="ECO:0000256" key="4">
    <source>
        <dbReference type="ARBA" id="ARBA00022777"/>
    </source>
</evidence>
<dbReference type="STRING" id="486041.B0DYH3"/>
<dbReference type="GO" id="GO:0005524">
    <property type="term" value="F:ATP binding"/>
    <property type="evidence" value="ECO:0007669"/>
    <property type="project" value="UniProtKB-KW"/>
</dbReference>
<dbReference type="EMBL" id="DS547150">
    <property type="protein sequence ID" value="EDR00438.1"/>
    <property type="molecule type" value="Genomic_DNA"/>
</dbReference>
<accession>B0DYH3</accession>
<keyword evidence="5" id="KW-0067">ATP-binding</keyword>
<dbReference type="GO" id="GO:0004674">
    <property type="term" value="F:protein serine/threonine kinase activity"/>
    <property type="evidence" value="ECO:0007669"/>
    <property type="project" value="UniProtKB-KW"/>
</dbReference>
<name>B0DYH3_LACBS</name>
<dbReference type="AlphaFoldDB" id="B0DYH3"/>
<dbReference type="SUPFAM" id="SSF56112">
    <property type="entry name" value="Protein kinase-like (PK-like)"/>
    <property type="match status" value="1"/>
</dbReference>
<organism evidence="8">
    <name type="scientific">Laccaria bicolor (strain S238N-H82 / ATCC MYA-4686)</name>
    <name type="common">Bicoloured deceiver</name>
    <name type="synonym">Laccaria laccata var. bicolor</name>
    <dbReference type="NCBI Taxonomy" id="486041"/>
    <lineage>
        <taxon>Eukaryota</taxon>
        <taxon>Fungi</taxon>
        <taxon>Dikarya</taxon>
        <taxon>Basidiomycota</taxon>
        <taxon>Agaricomycotina</taxon>
        <taxon>Agaricomycetes</taxon>
        <taxon>Agaricomycetidae</taxon>
        <taxon>Agaricales</taxon>
        <taxon>Agaricineae</taxon>
        <taxon>Hydnangiaceae</taxon>
        <taxon>Laccaria</taxon>
    </lineage>
</organism>
<evidence type="ECO:0000259" key="6">
    <source>
        <dbReference type="PROSITE" id="PS50011"/>
    </source>
</evidence>
<evidence type="ECO:0000256" key="2">
    <source>
        <dbReference type="ARBA" id="ARBA00022679"/>
    </source>
</evidence>
<reference evidence="7 8" key="1">
    <citation type="journal article" date="2008" name="Nature">
        <title>The genome of Laccaria bicolor provides insights into mycorrhizal symbiosis.</title>
        <authorList>
            <person name="Martin F."/>
            <person name="Aerts A."/>
            <person name="Ahren D."/>
            <person name="Brun A."/>
            <person name="Danchin E.G.J."/>
            <person name="Duchaussoy F."/>
            <person name="Gibon J."/>
            <person name="Kohler A."/>
            <person name="Lindquist E."/>
            <person name="Pereda V."/>
            <person name="Salamov A."/>
            <person name="Shapiro H.J."/>
            <person name="Wuyts J."/>
            <person name="Blaudez D."/>
            <person name="Buee M."/>
            <person name="Brokstein P."/>
            <person name="Canbaeck B."/>
            <person name="Cohen D."/>
            <person name="Courty P.E."/>
            <person name="Coutinho P.M."/>
            <person name="Delaruelle C."/>
            <person name="Detter J.C."/>
            <person name="Deveau A."/>
            <person name="DiFazio S."/>
            <person name="Duplessis S."/>
            <person name="Fraissinet-Tachet L."/>
            <person name="Lucic E."/>
            <person name="Frey-Klett P."/>
            <person name="Fourrey C."/>
            <person name="Feussner I."/>
            <person name="Gay G."/>
            <person name="Grimwood J."/>
            <person name="Hoegger P.J."/>
            <person name="Jain P."/>
            <person name="Kilaru S."/>
            <person name="Labbe J."/>
            <person name="Lin Y.C."/>
            <person name="Legue V."/>
            <person name="Le Tacon F."/>
            <person name="Marmeisse R."/>
            <person name="Melayah D."/>
            <person name="Montanini B."/>
            <person name="Muratet M."/>
            <person name="Nehls U."/>
            <person name="Niculita-Hirzel H."/>
            <person name="Oudot-Le Secq M.P."/>
            <person name="Peter M."/>
            <person name="Quesneville H."/>
            <person name="Rajashekar B."/>
            <person name="Reich M."/>
            <person name="Rouhier N."/>
            <person name="Schmutz J."/>
            <person name="Yin T."/>
            <person name="Chalot M."/>
            <person name="Henrissat B."/>
            <person name="Kuees U."/>
            <person name="Lucas S."/>
            <person name="Van de Peer Y."/>
            <person name="Podila G.K."/>
            <person name="Polle A."/>
            <person name="Pukkila P.J."/>
            <person name="Richardson P.M."/>
            <person name="Rouze P."/>
            <person name="Sanders I.R."/>
            <person name="Stajich J.E."/>
            <person name="Tunlid A."/>
            <person name="Tuskan G."/>
            <person name="Grigoriev I.V."/>
        </authorList>
    </citation>
    <scope>NUCLEOTIDE SEQUENCE [LARGE SCALE GENOMIC DNA]</scope>
    <source>
        <strain evidence="8">S238N-H82 / ATCC MYA-4686</strain>
    </source>
</reference>
<evidence type="ECO:0000256" key="1">
    <source>
        <dbReference type="ARBA" id="ARBA00022527"/>
    </source>
</evidence>
<proteinExistence type="predicted"/>
<dbReference type="PANTHER" id="PTHR45646">
    <property type="entry name" value="SERINE/THREONINE-PROTEIN KINASE DOA-RELATED"/>
    <property type="match status" value="1"/>
</dbReference>
<feature type="domain" description="Protein kinase" evidence="6">
    <location>
        <begin position="1"/>
        <end position="233"/>
    </location>
</feature>
<dbReference type="RefSeq" id="XP_001888997.1">
    <property type="nucleotide sequence ID" value="XM_001888962.1"/>
</dbReference>
<dbReference type="InterPro" id="IPR000719">
    <property type="entry name" value="Prot_kinase_dom"/>
</dbReference>
<evidence type="ECO:0000256" key="3">
    <source>
        <dbReference type="ARBA" id="ARBA00022741"/>
    </source>
</evidence>
<evidence type="ECO:0000313" key="8">
    <source>
        <dbReference type="Proteomes" id="UP000001194"/>
    </source>
</evidence>
<keyword evidence="4" id="KW-0418">Kinase</keyword>
<dbReference type="SMART" id="SM00220">
    <property type="entry name" value="S_TKc"/>
    <property type="match status" value="1"/>
</dbReference>
<dbReference type="PANTHER" id="PTHR45646:SF11">
    <property type="entry name" value="SERINE_THREONINE-PROTEIN KINASE DOA"/>
    <property type="match status" value="1"/>
</dbReference>
<dbReference type="HOGENOM" id="CLU_000288_81_13_1"/>
<keyword evidence="1" id="KW-0723">Serine/threonine-protein kinase</keyword>
<dbReference type="InterPro" id="IPR051175">
    <property type="entry name" value="CLK_kinases"/>
</dbReference>
<dbReference type="KEGG" id="lbc:LACBIDRAFT_314401"/>
<dbReference type="Pfam" id="PF00069">
    <property type="entry name" value="Pkinase"/>
    <property type="match status" value="1"/>
</dbReference>
<dbReference type="OrthoDB" id="5979581at2759"/>
<dbReference type="Proteomes" id="UP000001194">
    <property type="component" value="Unassembled WGS sequence"/>
</dbReference>